<keyword evidence="4" id="KW-1185">Reference proteome</keyword>
<dbReference type="OrthoDB" id="3749029at2"/>
<feature type="transmembrane region" description="Helical" evidence="2">
    <location>
        <begin position="35"/>
        <end position="56"/>
    </location>
</feature>
<keyword evidence="2" id="KW-0812">Transmembrane</keyword>
<organism evidence="3 4">
    <name type="scientific">Aeromicrobium terrae</name>
    <dbReference type="NCBI Taxonomy" id="2498846"/>
    <lineage>
        <taxon>Bacteria</taxon>
        <taxon>Bacillati</taxon>
        <taxon>Actinomycetota</taxon>
        <taxon>Actinomycetes</taxon>
        <taxon>Propionibacteriales</taxon>
        <taxon>Nocardioidaceae</taxon>
        <taxon>Aeromicrobium</taxon>
    </lineage>
</organism>
<accession>A0A5C8NKC8</accession>
<gene>
    <name evidence="3" type="ORF">FHP06_06310</name>
</gene>
<evidence type="ECO:0000256" key="1">
    <source>
        <dbReference type="SAM" id="MobiDB-lite"/>
    </source>
</evidence>
<proteinExistence type="predicted"/>
<evidence type="ECO:0000256" key="2">
    <source>
        <dbReference type="SAM" id="Phobius"/>
    </source>
</evidence>
<feature type="transmembrane region" description="Helical" evidence="2">
    <location>
        <begin position="68"/>
        <end position="87"/>
    </location>
</feature>
<keyword evidence="2" id="KW-0472">Membrane</keyword>
<evidence type="ECO:0000313" key="4">
    <source>
        <dbReference type="Proteomes" id="UP000321571"/>
    </source>
</evidence>
<dbReference type="AlphaFoldDB" id="A0A5C8NKC8"/>
<feature type="region of interest" description="Disordered" evidence="1">
    <location>
        <begin position="1"/>
        <end position="22"/>
    </location>
</feature>
<protein>
    <submittedName>
        <fullName evidence="3">Uncharacterized protein</fullName>
    </submittedName>
</protein>
<dbReference type="EMBL" id="VDUX01000002">
    <property type="protein sequence ID" value="TXL62304.1"/>
    <property type="molecule type" value="Genomic_DNA"/>
</dbReference>
<sequence length="96" mass="10395">MEQPEQQPDDEWTGSAKRPWVNPPMRYSLGSGGRAWRIALGVVVLTFVAVIVLLVLARQDVVSESWAYVALAVGLVSAFAARVLGVLKASSEDKRG</sequence>
<name>A0A5C8NKC8_9ACTN</name>
<evidence type="ECO:0000313" key="3">
    <source>
        <dbReference type="EMBL" id="TXL62304.1"/>
    </source>
</evidence>
<dbReference type="Proteomes" id="UP000321571">
    <property type="component" value="Unassembled WGS sequence"/>
</dbReference>
<comment type="caution">
    <text evidence="3">The sequence shown here is derived from an EMBL/GenBank/DDBJ whole genome shotgun (WGS) entry which is preliminary data.</text>
</comment>
<reference evidence="3 4" key="1">
    <citation type="submission" date="2019-06" db="EMBL/GenBank/DDBJ databases">
        <title>Aeromicrobium sp. nov., isolated from a maize field.</title>
        <authorList>
            <person name="Lin S.-Y."/>
            <person name="Tsai C.-F."/>
            <person name="Young C.-C."/>
        </authorList>
    </citation>
    <scope>NUCLEOTIDE SEQUENCE [LARGE SCALE GENOMIC DNA]</scope>
    <source>
        <strain evidence="3 4">CC-CFT486</strain>
    </source>
</reference>
<keyword evidence="2" id="KW-1133">Transmembrane helix</keyword>
<dbReference type="RefSeq" id="WP_147684854.1">
    <property type="nucleotide sequence ID" value="NZ_VDUX01000002.1"/>
</dbReference>